<evidence type="ECO:0000313" key="4">
    <source>
        <dbReference type="Proteomes" id="UP000050430"/>
    </source>
</evidence>
<reference evidence="3 4" key="1">
    <citation type="submission" date="2015-07" db="EMBL/GenBank/DDBJ databases">
        <title>Genome sequence of Leptolinea tardivitalis DSM 16556.</title>
        <authorList>
            <person name="Hemp J."/>
            <person name="Ward L.M."/>
            <person name="Pace L.A."/>
            <person name="Fischer W.W."/>
        </authorList>
    </citation>
    <scope>NUCLEOTIDE SEQUENCE [LARGE SCALE GENOMIC DNA]</scope>
    <source>
        <strain evidence="3 4">YMTK-2</strain>
    </source>
</reference>
<gene>
    <name evidence="3" type="ORF">ADM99_12455</name>
</gene>
<dbReference type="EMBL" id="LGCK01000012">
    <property type="protein sequence ID" value="KPL71083.1"/>
    <property type="molecule type" value="Genomic_DNA"/>
</dbReference>
<dbReference type="GO" id="GO:0005198">
    <property type="term" value="F:structural molecule activity"/>
    <property type="evidence" value="ECO:0007669"/>
    <property type="project" value="InterPro"/>
</dbReference>
<protein>
    <recommendedName>
        <fullName evidence="2">Flagellin N-terminal domain-containing protein</fullName>
    </recommendedName>
</protein>
<dbReference type="Gene3D" id="1.20.1330.10">
    <property type="entry name" value="f41 fragment of flagellin, N-terminal domain"/>
    <property type="match status" value="1"/>
</dbReference>
<keyword evidence="4" id="KW-1185">Reference proteome</keyword>
<dbReference type="RefSeq" id="WP_062422823.1">
    <property type="nucleotide sequence ID" value="NZ_BBYA01000011.1"/>
</dbReference>
<dbReference type="InterPro" id="IPR001029">
    <property type="entry name" value="Flagellin_N"/>
</dbReference>
<feature type="coiled-coil region" evidence="1">
    <location>
        <begin position="242"/>
        <end position="281"/>
    </location>
</feature>
<dbReference type="InterPro" id="IPR001492">
    <property type="entry name" value="Flagellin"/>
</dbReference>
<dbReference type="AlphaFoldDB" id="A0A0P6X7H4"/>
<dbReference type="SUPFAM" id="SSF64518">
    <property type="entry name" value="Phase 1 flagellin"/>
    <property type="match status" value="1"/>
</dbReference>
<dbReference type="Pfam" id="PF00669">
    <property type="entry name" value="Flagellin_N"/>
    <property type="match status" value="1"/>
</dbReference>
<sequence>MRITNRMVVNNNINNMTDAMDKLYDLQKQSATHKKYLKASDNPSNNASVLTLKSALQTSQVYEATAQSTKDWMDATDFALQQAGDITQRAISAVMRGLSDTSGADTRKTIAEEIDGMIKEAMDVANTKHLDRYIFSGFTTNTVPFTMGTDPADPTKDMAIYKTGLPQDFQAIRRDIGPGETITVNIDGKTTFEHMINTLIKTRDALKDNNTTELRVQAAQLDISLDEVTLATTINGSRIRALEAAQDRISESNKEIKALISQKEEANMAEVTAELANQENIYQTVITISSRTQSMVNLFESLG</sequence>
<dbReference type="Proteomes" id="UP000050430">
    <property type="component" value="Unassembled WGS sequence"/>
</dbReference>
<organism evidence="3 4">
    <name type="scientific">Leptolinea tardivitalis</name>
    <dbReference type="NCBI Taxonomy" id="229920"/>
    <lineage>
        <taxon>Bacteria</taxon>
        <taxon>Bacillati</taxon>
        <taxon>Chloroflexota</taxon>
        <taxon>Anaerolineae</taxon>
        <taxon>Anaerolineales</taxon>
        <taxon>Anaerolineaceae</taxon>
        <taxon>Leptolinea</taxon>
    </lineage>
</organism>
<dbReference type="PANTHER" id="PTHR42792:SF1">
    <property type="entry name" value="FLAGELLAR HOOK-ASSOCIATED PROTEIN 3"/>
    <property type="match status" value="1"/>
</dbReference>
<dbReference type="STRING" id="229920.ADM99_12455"/>
<proteinExistence type="predicted"/>
<evidence type="ECO:0000256" key="1">
    <source>
        <dbReference type="SAM" id="Coils"/>
    </source>
</evidence>
<keyword evidence="1" id="KW-0175">Coiled coil</keyword>
<dbReference type="OrthoDB" id="159975at2"/>
<evidence type="ECO:0000259" key="2">
    <source>
        <dbReference type="Pfam" id="PF00669"/>
    </source>
</evidence>
<accession>A0A0P6X7H4</accession>
<dbReference type="GO" id="GO:0009288">
    <property type="term" value="C:bacterial-type flagellum"/>
    <property type="evidence" value="ECO:0007669"/>
    <property type="project" value="InterPro"/>
</dbReference>
<name>A0A0P6X7H4_9CHLR</name>
<feature type="domain" description="Flagellin N-terminal" evidence="2">
    <location>
        <begin position="4"/>
        <end position="137"/>
    </location>
</feature>
<dbReference type="PANTHER" id="PTHR42792">
    <property type="entry name" value="FLAGELLIN"/>
    <property type="match status" value="1"/>
</dbReference>
<evidence type="ECO:0000313" key="3">
    <source>
        <dbReference type="EMBL" id="KPL71083.1"/>
    </source>
</evidence>
<comment type="caution">
    <text evidence="3">The sequence shown here is derived from an EMBL/GenBank/DDBJ whole genome shotgun (WGS) entry which is preliminary data.</text>
</comment>